<keyword evidence="2 5" id="KW-0812">Transmembrane</keyword>
<dbReference type="InterPro" id="IPR001898">
    <property type="entry name" value="SLC13A/DASS"/>
</dbReference>
<keyword evidence="3 5" id="KW-1133">Transmembrane helix</keyword>
<accession>A0ABW2SNM4</accession>
<feature type="transmembrane region" description="Helical" evidence="5">
    <location>
        <begin position="392"/>
        <end position="409"/>
    </location>
</feature>
<feature type="transmembrane region" description="Helical" evidence="5">
    <location>
        <begin position="430"/>
        <end position="453"/>
    </location>
</feature>
<feature type="transmembrane region" description="Helical" evidence="5">
    <location>
        <begin position="213"/>
        <end position="237"/>
    </location>
</feature>
<dbReference type="PANTHER" id="PTHR10283:SF92">
    <property type="entry name" value="LOW-AFFINITY PHOSPHATE TRANSPORTER PHO91"/>
    <property type="match status" value="1"/>
</dbReference>
<evidence type="ECO:0000256" key="4">
    <source>
        <dbReference type="ARBA" id="ARBA00023136"/>
    </source>
</evidence>
<dbReference type="RefSeq" id="WP_380974832.1">
    <property type="nucleotide sequence ID" value="NZ_JBHTEF010000001.1"/>
</dbReference>
<dbReference type="Pfam" id="PF00939">
    <property type="entry name" value="Na_sulph_symp"/>
    <property type="match status" value="1"/>
</dbReference>
<feature type="transmembrane region" description="Helical" evidence="5">
    <location>
        <begin position="132"/>
        <end position="162"/>
    </location>
</feature>
<name>A0ABW2SNM4_9ACTO</name>
<feature type="transmembrane region" description="Helical" evidence="5">
    <location>
        <begin position="85"/>
        <end position="107"/>
    </location>
</feature>
<evidence type="ECO:0000256" key="5">
    <source>
        <dbReference type="SAM" id="Phobius"/>
    </source>
</evidence>
<dbReference type="Proteomes" id="UP001596527">
    <property type="component" value="Unassembled WGS sequence"/>
</dbReference>
<feature type="transmembrane region" description="Helical" evidence="5">
    <location>
        <begin position="312"/>
        <end position="328"/>
    </location>
</feature>
<evidence type="ECO:0000256" key="3">
    <source>
        <dbReference type="ARBA" id="ARBA00022989"/>
    </source>
</evidence>
<evidence type="ECO:0000256" key="2">
    <source>
        <dbReference type="ARBA" id="ARBA00022692"/>
    </source>
</evidence>
<evidence type="ECO:0000313" key="7">
    <source>
        <dbReference type="Proteomes" id="UP001596527"/>
    </source>
</evidence>
<organism evidence="6 7">
    <name type="scientific">Schaalia naturae</name>
    <dbReference type="NCBI Taxonomy" id="635203"/>
    <lineage>
        <taxon>Bacteria</taxon>
        <taxon>Bacillati</taxon>
        <taxon>Actinomycetota</taxon>
        <taxon>Actinomycetes</taxon>
        <taxon>Actinomycetales</taxon>
        <taxon>Actinomycetaceae</taxon>
        <taxon>Schaalia</taxon>
    </lineage>
</organism>
<keyword evidence="4 5" id="KW-0472">Membrane</keyword>
<evidence type="ECO:0000313" key="6">
    <source>
        <dbReference type="EMBL" id="MFC7581480.1"/>
    </source>
</evidence>
<evidence type="ECO:0000256" key="1">
    <source>
        <dbReference type="ARBA" id="ARBA00004141"/>
    </source>
</evidence>
<protein>
    <submittedName>
        <fullName evidence="6">SLC13 family permease</fullName>
    </submittedName>
</protein>
<dbReference type="EMBL" id="JBHTEF010000001">
    <property type="protein sequence ID" value="MFC7581480.1"/>
    <property type="molecule type" value="Genomic_DNA"/>
</dbReference>
<dbReference type="NCBIfam" id="TIGR00785">
    <property type="entry name" value="dass"/>
    <property type="match status" value="1"/>
</dbReference>
<feature type="transmembrane region" description="Helical" evidence="5">
    <location>
        <begin position="35"/>
        <end position="64"/>
    </location>
</feature>
<feature type="transmembrane region" description="Helical" evidence="5">
    <location>
        <begin position="258"/>
        <end position="276"/>
    </location>
</feature>
<reference evidence="7" key="1">
    <citation type="journal article" date="2019" name="Int. J. Syst. Evol. Microbiol.">
        <title>The Global Catalogue of Microorganisms (GCM) 10K type strain sequencing project: providing services to taxonomists for standard genome sequencing and annotation.</title>
        <authorList>
            <consortium name="The Broad Institute Genomics Platform"/>
            <consortium name="The Broad Institute Genome Sequencing Center for Infectious Disease"/>
            <person name="Wu L."/>
            <person name="Ma J."/>
        </authorList>
    </citation>
    <scope>NUCLEOTIDE SEQUENCE [LARGE SCALE GENOMIC DNA]</scope>
    <source>
        <strain evidence="7">CCUG 56698</strain>
    </source>
</reference>
<dbReference type="PANTHER" id="PTHR10283">
    <property type="entry name" value="SOLUTE CARRIER FAMILY 13 MEMBER"/>
    <property type="match status" value="1"/>
</dbReference>
<feature type="transmembrane region" description="Helical" evidence="5">
    <location>
        <begin position="369"/>
        <end position="386"/>
    </location>
</feature>
<feature type="transmembrane region" description="Helical" evidence="5">
    <location>
        <begin position="282"/>
        <end position="300"/>
    </location>
</feature>
<comment type="subcellular location">
    <subcellularLocation>
        <location evidence="1">Membrane</location>
        <topology evidence="1">Multi-pass membrane protein</topology>
    </subcellularLocation>
</comment>
<comment type="caution">
    <text evidence="6">The sequence shown here is derived from an EMBL/GenBank/DDBJ whole genome shotgun (WGS) entry which is preliminary data.</text>
</comment>
<keyword evidence="7" id="KW-1185">Reference proteome</keyword>
<sequence length="456" mass="46456">MRTAGGVAGAVLVLAGGLLWDIPGLEPAGERMLGIFLAAIILWASEAIPLVATSMGILLAEVLLISSDGLFDVADDVGAVPAADYLAALASPVVVLFIGGFMIAAGATKFDVGRVLSSAILRPLGGRPRPTLLGVMAVTATLGMFMSNTATTATMFAIMLPAITALEDARSRTAMALAIPVAASVGGMMTPVGTPPNAIAIGILADQGIRVTFLDWVLLSLPVAVLLILVAWAFLAWRYLDTSSPLALDADARLDTSRPAVTFYAIAGLAILGWLTEPLHGLSSSTVSLAAVVALLALRVMDGEDVKRLDWPVLWLVAGGIALGRGVGDTGLDSWLIGAVPWGGIPAALVLLAVAAISWGVSNFVSSTAAANLLVPMSIGISISVANSTAEVAVVMALACSLGMCLPVSTPPNAIAHATGLVPTRDMVRIGLLVGGLGVLLLSVAAPLLWSWLGLT</sequence>
<feature type="transmembrane region" description="Helical" evidence="5">
    <location>
        <begin position="334"/>
        <end position="357"/>
    </location>
</feature>
<gene>
    <name evidence="6" type="ORF">ACFQWG_09775</name>
</gene>
<proteinExistence type="predicted"/>
<feature type="transmembrane region" description="Helical" evidence="5">
    <location>
        <begin position="174"/>
        <end position="193"/>
    </location>
</feature>